<dbReference type="PANTHER" id="PTHR47990">
    <property type="entry name" value="2-OXOGLUTARATE (2OG) AND FE(II)-DEPENDENT OXYGENASE SUPERFAMILY PROTEIN-RELATED"/>
    <property type="match status" value="1"/>
</dbReference>
<proteinExistence type="predicted"/>
<feature type="domain" description="Fe2OG dioxygenase" evidence="2">
    <location>
        <begin position="163"/>
        <end position="263"/>
    </location>
</feature>
<evidence type="ECO:0000259" key="2">
    <source>
        <dbReference type="PROSITE" id="PS51471"/>
    </source>
</evidence>
<feature type="region of interest" description="Disordered" evidence="1">
    <location>
        <begin position="296"/>
        <end position="315"/>
    </location>
</feature>
<name>A0A381R4W6_9ZZZZ</name>
<dbReference type="InterPro" id="IPR027443">
    <property type="entry name" value="IPNS-like_sf"/>
</dbReference>
<accession>A0A381R4W6</accession>
<dbReference type="AlphaFoldDB" id="A0A381R4W6"/>
<dbReference type="PRINTS" id="PR00682">
    <property type="entry name" value="IPNSYNTHASE"/>
</dbReference>
<dbReference type="PROSITE" id="PS51471">
    <property type="entry name" value="FE2OG_OXY"/>
    <property type="match status" value="1"/>
</dbReference>
<dbReference type="Gene3D" id="2.60.120.330">
    <property type="entry name" value="B-lactam Antibiotic, Isopenicillin N Synthase, Chain"/>
    <property type="match status" value="1"/>
</dbReference>
<dbReference type="Pfam" id="PF14226">
    <property type="entry name" value="DIOX_N"/>
    <property type="match status" value="1"/>
</dbReference>
<dbReference type="InterPro" id="IPR005123">
    <property type="entry name" value="Oxoglu/Fe-dep_dioxygenase_dom"/>
</dbReference>
<reference evidence="3" key="1">
    <citation type="submission" date="2018-05" db="EMBL/GenBank/DDBJ databases">
        <authorList>
            <person name="Lanie J.A."/>
            <person name="Ng W.-L."/>
            <person name="Kazmierczak K.M."/>
            <person name="Andrzejewski T.M."/>
            <person name="Davidsen T.M."/>
            <person name="Wayne K.J."/>
            <person name="Tettelin H."/>
            <person name="Glass J.I."/>
            <person name="Rusch D."/>
            <person name="Podicherti R."/>
            <person name="Tsui H.-C.T."/>
            <person name="Winkler M.E."/>
        </authorList>
    </citation>
    <scope>NUCLEOTIDE SEQUENCE</scope>
</reference>
<protein>
    <recommendedName>
        <fullName evidence="2">Fe2OG dioxygenase domain-containing protein</fullName>
    </recommendedName>
</protein>
<dbReference type="InterPro" id="IPR044861">
    <property type="entry name" value="IPNS-like_FE2OG_OXY"/>
</dbReference>
<dbReference type="SUPFAM" id="SSF51197">
    <property type="entry name" value="Clavaminate synthase-like"/>
    <property type="match status" value="1"/>
</dbReference>
<dbReference type="InterPro" id="IPR050231">
    <property type="entry name" value="Iron_ascorbate_oxido_reductase"/>
</dbReference>
<dbReference type="Pfam" id="PF03171">
    <property type="entry name" value="2OG-FeII_Oxy"/>
    <property type="match status" value="1"/>
</dbReference>
<dbReference type="EMBL" id="UINC01001688">
    <property type="protein sequence ID" value="SUZ86560.1"/>
    <property type="molecule type" value="Genomic_DNA"/>
</dbReference>
<sequence length="315" mass="34840">MVADGVPVVSLDHPGALVRALSTVGFAAVRDHGVPEADLAAMRRLLVDLFAVGEEAKRRQAITRRNYRGFIPLRFFSPNRDAMAPPDAFEGYKLHWECPPEHPVRDECDLYGSNRWPEHLPEMSAVVSSWWASMDVVADRVTAVLADAVGMDPGALAIAMEAPLTNTTLLHYPERRRDDPAPGFHPHKDITVVTILDPDPVGGLEVRARDRSWVEAECPHDALLVNVGDLLEVWSGGRLVSTPHRVTNPDGAARYSAPFFVVPNHQTVVEPLLEPVEGFEWRSVTVGYSQAEVWRTNWPDEEPSDSDTHLGGVED</sequence>
<evidence type="ECO:0000313" key="3">
    <source>
        <dbReference type="EMBL" id="SUZ86560.1"/>
    </source>
</evidence>
<evidence type="ECO:0000256" key="1">
    <source>
        <dbReference type="SAM" id="MobiDB-lite"/>
    </source>
</evidence>
<gene>
    <name evidence="3" type="ORF">METZ01_LOCUS39414</name>
</gene>
<dbReference type="InterPro" id="IPR026992">
    <property type="entry name" value="DIOX_N"/>
</dbReference>
<organism evidence="3">
    <name type="scientific">marine metagenome</name>
    <dbReference type="NCBI Taxonomy" id="408172"/>
    <lineage>
        <taxon>unclassified sequences</taxon>
        <taxon>metagenomes</taxon>
        <taxon>ecological metagenomes</taxon>
    </lineage>
</organism>